<dbReference type="SUPFAM" id="SSF52218">
    <property type="entry name" value="Flavoproteins"/>
    <property type="match status" value="1"/>
</dbReference>
<evidence type="ECO:0000313" key="4">
    <source>
        <dbReference type="EMBL" id="BBB91186.1"/>
    </source>
</evidence>
<dbReference type="PANTHER" id="PTHR43278:SF2">
    <property type="entry name" value="IRON-SULFUR FLAVOPROTEIN"/>
    <property type="match status" value="1"/>
</dbReference>
<accession>A0A348AJD8</accession>
<evidence type="ECO:0000259" key="3">
    <source>
        <dbReference type="Pfam" id="PF03358"/>
    </source>
</evidence>
<dbReference type="InterPro" id="IPR051796">
    <property type="entry name" value="ISF_SsuE-like"/>
</dbReference>
<dbReference type="InterPro" id="IPR005025">
    <property type="entry name" value="FMN_Rdtase-like_dom"/>
</dbReference>
<dbReference type="OrthoDB" id="9805976at2"/>
<name>A0A348AJD8_9FIRM</name>
<gene>
    <name evidence="4" type="primary">ywqN_1</name>
    <name evidence="4" type="ORF">MAMMFC1_01857</name>
</gene>
<dbReference type="Proteomes" id="UP000276437">
    <property type="component" value="Chromosome"/>
</dbReference>
<evidence type="ECO:0000256" key="2">
    <source>
        <dbReference type="ARBA" id="ARBA00022643"/>
    </source>
</evidence>
<reference evidence="4 5" key="1">
    <citation type="journal article" date="2018" name="Int. J. Syst. Evol. Microbiol.">
        <title>Methylomusa anaerophila gen. nov., sp. nov., an anaerobic methanol-utilizing bacterium isolated from a microbial fuel cell.</title>
        <authorList>
            <person name="Amano N."/>
            <person name="Yamamuro A."/>
            <person name="Miyahara M."/>
            <person name="Kouzuma A."/>
            <person name="Abe T."/>
            <person name="Watanabe K."/>
        </authorList>
    </citation>
    <scope>NUCLEOTIDE SEQUENCE [LARGE SCALE GENOMIC DNA]</scope>
    <source>
        <strain evidence="4 5">MMFC1</strain>
    </source>
</reference>
<organism evidence="4 5">
    <name type="scientific">Methylomusa anaerophila</name>
    <dbReference type="NCBI Taxonomy" id="1930071"/>
    <lineage>
        <taxon>Bacteria</taxon>
        <taxon>Bacillati</taxon>
        <taxon>Bacillota</taxon>
        <taxon>Negativicutes</taxon>
        <taxon>Selenomonadales</taxon>
        <taxon>Sporomusaceae</taxon>
        <taxon>Methylomusa</taxon>
    </lineage>
</organism>
<dbReference type="Pfam" id="PF03358">
    <property type="entry name" value="FMN_red"/>
    <property type="match status" value="1"/>
</dbReference>
<evidence type="ECO:0000256" key="1">
    <source>
        <dbReference type="ARBA" id="ARBA00022630"/>
    </source>
</evidence>
<keyword evidence="5" id="KW-1185">Reference proteome</keyword>
<dbReference type="EMBL" id="AP018449">
    <property type="protein sequence ID" value="BBB91186.1"/>
    <property type="molecule type" value="Genomic_DNA"/>
</dbReference>
<keyword evidence="4" id="KW-0560">Oxidoreductase</keyword>
<dbReference type="KEGG" id="mana:MAMMFC1_01857"/>
<dbReference type="PANTHER" id="PTHR43278">
    <property type="entry name" value="NAD(P)H-DEPENDENT FMN-CONTAINING OXIDOREDUCTASE YWQN-RELATED"/>
    <property type="match status" value="1"/>
</dbReference>
<keyword evidence="1" id="KW-0285">Flavoprotein</keyword>
<dbReference type="AlphaFoldDB" id="A0A348AJD8"/>
<feature type="domain" description="NADPH-dependent FMN reductase-like" evidence="3">
    <location>
        <begin position="5"/>
        <end position="133"/>
    </location>
</feature>
<protein>
    <submittedName>
        <fullName evidence="4">Putative NAD(P)H-dependent FMN-containing oxidoreductase YwqN</fullName>
        <ecNumber evidence="4">1.-.-.-</ecNumber>
    </submittedName>
</protein>
<dbReference type="GO" id="GO:0016491">
    <property type="term" value="F:oxidoreductase activity"/>
    <property type="evidence" value="ECO:0007669"/>
    <property type="project" value="UniProtKB-KW"/>
</dbReference>
<dbReference type="RefSeq" id="WP_158618717.1">
    <property type="nucleotide sequence ID" value="NZ_AP018449.1"/>
</dbReference>
<proteinExistence type="predicted"/>
<evidence type="ECO:0000313" key="5">
    <source>
        <dbReference type="Proteomes" id="UP000276437"/>
    </source>
</evidence>
<dbReference type="EC" id="1.-.-.-" evidence="4"/>
<dbReference type="Gene3D" id="3.40.50.360">
    <property type="match status" value="1"/>
</dbReference>
<keyword evidence="2" id="KW-0288">FMN</keyword>
<sequence length="196" mass="21544">MVKTVKVAAFLGSPRTGGNNAVLLDEVIRGVNRSANAEVQRFVLNQANIYPCQACNSCTHTGRCVRRDDMDLIYTALDDCDLFLLAAPIFFSGLSAQAKMMIDRCQPYWAAKYVRKQDLFAGRKRWGSLISTCGQAASLNQFAGALQVMNTFYLMLGLTKADNLFLANIDEQPAAGRTDELARAYRLGQQLGGKFG</sequence>
<dbReference type="InterPro" id="IPR029039">
    <property type="entry name" value="Flavoprotein-like_sf"/>
</dbReference>